<evidence type="ECO:0000313" key="5">
    <source>
        <dbReference type="Proteomes" id="UP000015102"/>
    </source>
</evidence>
<evidence type="ECO:0000256" key="3">
    <source>
        <dbReference type="PIRSR" id="PIRSR606689-1"/>
    </source>
</evidence>
<proteinExistence type="predicted"/>
<reference evidence="5" key="1">
    <citation type="submission" date="2013-02" db="EMBL/GenBank/DDBJ databases">
        <authorList>
            <person name="Hughes D."/>
        </authorList>
    </citation>
    <scope>NUCLEOTIDE SEQUENCE</scope>
    <source>
        <strain>Durham</strain>
        <strain evidence="5">NC isolate 2 -- Noor lab</strain>
    </source>
</reference>
<dbReference type="Pfam" id="PF00025">
    <property type="entry name" value="Arf"/>
    <property type="match status" value="1"/>
</dbReference>
<evidence type="ECO:0000256" key="2">
    <source>
        <dbReference type="ARBA" id="ARBA00023134"/>
    </source>
</evidence>
<dbReference type="InterPro" id="IPR006689">
    <property type="entry name" value="Small_GTPase_ARF/SAR"/>
</dbReference>
<dbReference type="GO" id="GO:0003924">
    <property type="term" value="F:GTPase activity"/>
    <property type="evidence" value="ECO:0007669"/>
    <property type="project" value="InterPro"/>
</dbReference>
<keyword evidence="1 3" id="KW-0547">Nucleotide-binding</keyword>
<dbReference type="SUPFAM" id="SSF52540">
    <property type="entry name" value="P-loop containing nucleoside triphosphate hydrolases"/>
    <property type="match status" value="1"/>
</dbReference>
<dbReference type="Gene3D" id="3.40.50.300">
    <property type="entry name" value="P-loop containing nucleotide triphosphate hydrolases"/>
    <property type="match status" value="1"/>
</dbReference>
<dbReference type="EnsemblMetazoa" id="MESCA006737-RA">
    <property type="protein sequence ID" value="MESCA006737-PA"/>
    <property type="gene ID" value="MESCA006737"/>
</dbReference>
<name>T1GSS6_MEGSC</name>
<dbReference type="STRING" id="36166.T1GSS6"/>
<evidence type="ECO:0000313" key="4">
    <source>
        <dbReference type="EnsemblMetazoa" id="MESCA006737-PA"/>
    </source>
</evidence>
<dbReference type="Proteomes" id="UP000015102">
    <property type="component" value="Unassembled WGS sequence"/>
</dbReference>
<dbReference type="GO" id="GO:1905515">
    <property type="term" value="P:non-motile cilium assembly"/>
    <property type="evidence" value="ECO:0007669"/>
    <property type="project" value="TreeGrafter"/>
</dbReference>
<dbReference type="PANTHER" id="PTHR46090:SF2">
    <property type="entry name" value="ADP-RIBOSYLATION FACTOR-LIKE PROTEIN 13B"/>
    <property type="match status" value="1"/>
</dbReference>
<sequence length="160" mass="18863">MNITEVGGNKEMQKLWHHYFKKSMAIVYCYDMSSTVADMEESFRIFNTIISNEFIRGKPILIVGTKADLVAGNVESYDIENMFELEKLANLFSSRIRVCLNSAIDNEDLYRGCFWLEDQLTQNYKLLKNRVKLDKQQTTKKHRKPLRYWFTRKKMVNADG</sequence>
<accession>T1GSS6</accession>
<keyword evidence="5" id="KW-1185">Reference proteome</keyword>
<dbReference type="GO" id="GO:0097730">
    <property type="term" value="C:non-motile cilium"/>
    <property type="evidence" value="ECO:0007669"/>
    <property type="project" value="TreeGrafter"/>
</dbReference>
<dbReference type="HOGENOM" id="CLU_1654138_0_0_1"/>
<dbReference type="EMBL" id="CAQQ02114351">
    <property type="status" value="NOT_ANNOTATED_CDS"/>
    <property type="molecule type" value="Genomic_DNA"/>
</dbReference>
<dbReference type="AlphaFoldDB" id="T1GSS6"/>
<dbReference type="GO" id="GO:0097500">
    <property type="term" value="P:receptor localization to non-motile cilium"/>
    <property type="evidence" value="ECO:0007669"/>
    <property type="project" value="TreeGrafter"/>
</dbReference>
<keyword evidence="2 3" id="KW-0342">GTP-binding</keyword>
<protein>
    <submittedName>
        <fullName evidence="4">Uncharacterized protein</fullName>
    </submittedName>
</protein>
<dbReference type="GO" id="GO:0005525">
    <property type="term" value="F:GTP binding"/>
    <property type="evidence" value="ECO:0007669"/>
    <property type="project" value="UniProtKB-KW"/>
</dbReference>
<dbReference type="InterPro" id="IPR051995">
    <property type="entry name" value="Ciliary_GTPase"/>
</dbReference>
<feature type="binding site" evidence="3">
    <location>
        <position position="8"/>
    </location>
    <ligand>
        <name>GTP</name>
        <dbReference type="ChEBI" id="CHEBI:37565"/>
    </ligand>
</feature>
<evidence type="ECO:0000256" key="1">
    <source>
        <dbReference type="ARBA" id="ARBA00022741"/>
    </source>
</evidence>
<reference evidence="4" key="2">
    <citation type="submission" date="2015-06" db="UniProtKB">
        <authorList>
            <consortium name="EnsemblMetazoa"/>
        </authorList>
    </citation>
    <scope>IDENTIFICATION</scope>
</reference>
<dbReference type="InterPro" id="IPR027417">
    <property type="entry name" value="P-loop_NTPase"/>
</dbReference>
<organism evidence="4 5">
    <name type="scientific">Megaselia scalaris</name>
    <name type="common">Humpbacked fly</name>
    <name type="synonym">Phora scalaris</name>
    <dbReference type="NCBI Taxonomy" id="36166"/>
    <lineage>
        <taxon>Eukaryota</taxon>
        <taxon>Metazoa</taxon>
        <taxon>Ecdysozoa</taxon>
        <taxon>Arthropoda</taxon>
        <taxon>Hexapoda</taxon>
        <taxon>Insecta</taxon>
        <taxon>Pterygota</taxon>
        <taxon>Neoptera</taxon>
        <taxon>Endopterygota</taxon>
        <taxon>Diptera</taxon>
        <taxon>Brachycera</taxon>
        <taxon>Muscomorpha</taxon>
        <taxon>Platypezoidea</taxon>
        <taxon>Phoridae</taxon>
        <taxon>Megaseliini</taxon>
        <taxon>Megaselia</taxon>
    </lineage>
</organism>
<dbReference type="GO" id="GO:0060170">
    <property type="term" value="C:ciliary membrane"/>
    <property type="evidence" value="ECO:0007669"/>
    <property type="project" value="TreeGrafter"/>
</dbReference>
<dbReference type="PANTHER" id="PTHR46090">
    <property type="entry name" value="ADP-RIBOSYLATION FACTOR-LIKE PROTEIN 13B"/>
    <property type="match status" value="1"/>
</dbReference>